<evidence type="ECO:0000256" key="3">
    <source>
        <dbReference type="ARBA" id="ARBA00022679"/>
    </source>
</evidence>
<keyword evidence="2 5" id="KW-0328">Glycosyltransferase</keyword>
<sequence>MKITVLVPTYNESGNIGILLEALRKVSDRFRDVSFNVVVLDDSSPDGTAVLGREVGQRLKSDNYSVTVMVREKKEGLGKAYIYGFKAMMNLEDAPDYVLQMDADLSHNPEYIDQFILAARDGADFVTATRYIDGGATPDWSWYRKVLSRGGNFYAKTILGRELTDYTGGFNMYSTKLLTQIDFDSLYSAGYGFLIDLKHRAAVKSRKIAQVPIVFHDRQHGNSKMPARTIIDSLFLVVKIRLGKNGR</sequence>
<evidence type="ECO:0000259" key="4">
    <source>
        <dbReference type="Pfam" id="PF00535"/>
    </source>
</evidence>
<gene>
    <name evidence="5" type="ORF">SAMN05444168_3844</name>
</gene>
<name>A0A1N6I0Z5_9BURK</name>
<organism evidence="5 6">
    <name type="scientific">Paraburkholderia phenazinium</name>
    <dbReference type="NCBI Taxonomy" id="60549"/>
    <lineage>
        <taxon>Bacteria</taxon>
        <taxon>Pseudomonadati</taxon>
        <taxon>Pseudomonadota</taxon>
        <taxon>Betaproteobacteria</taxon>
        <taxon>Burkholderiales</taxon>
        <taxon>Burkholderiaceae</taxon>
        <taxon>Paraburkholderia</taxon>
    </lineage>
</organism>
<evidence type="ECO:0000313" key="6">
    <source>
        <dbReference type="Proteomes" id="UP000184693"/>
    </source>
</evidence>
<dbReference type="GO" id="GO:0004582">
    <property type="term" value="F:dolichyl-phosphate beta-D-mannosyltransferase activity"/>
    <property type="evidence" value="ECO:0007669"/>
    <property type="project" value="InterPro"/>
</dbReference>
<dbReference type="CDD" id="cd06442">
    <property type="entry name" value="DPM1_like"/>
    <property type="match status" value="1"/>
</dbReference>
<dbReference type="AlphaFoldDB" id="A0A1N6I0Z5"/>
<dbReference type="EMBL" id="FSRM01000001">
    <property type="protein sequence ID" value="SIO25690.1"/>
    <property type="molecule type" value="Genomic_DNA"/>
</dbReference>
<evidence type="ECO:0000313" key="5">
    <source>
        <dbReference type="EMBL" id="SIO25690.1"/>
    </source>
</evidence>
<dbReference type="InterPro" id="IPR039528">
    <property type="entry name" value="DPM1-like"/>
</dbReference>
<dbReference type="Gene3D" id="3.90.550.10">
    <property type="entry name" value="Spore Coat Polysaccharide Biosynthesis Protein SpsA, Chain A"/>
    <property type="match status" value="1"/>
</dbReference>
<dbReference type="GO" id="GO:0009247">
    <property type="term" value="P:glycolipid biosynthetic process"/>
    <property type="evidence" value="ECO:0007669"/>
    <property type="project" value="TreeGrafter"/>
</dbReference>
<evidence type="ECO:0000256" key="1">
    <source>
        <dbReference type="ARBA" id="ARBA00006739"/>
    </source>
</evidence>
<evidence type="ECO:0000256" key="2">
    <source>
        <dbReference type="ARBA" id="ARBA00022676"/>
    </source>
</evidence>
<dbReference type="InterPro" id="IPR001173">
    <property type="entry name" value="Glyco_trans_2-like"/>
</dbReference>
<feature type="domain" description="Glycosyltransferase 2-like" evidence="4">
    <location>
        <begin position="4"/>
        <end position="178"/>
    </location>
</feature>
<dbReference type="FunFam" id="3.90.550.10:FF:000122">
    <property type="entry name" value="Dolichol-phosphate mannosyltransferase subunit 1"/>
    <property type="match status" value="1"/>
</dbReference>
<dbReference type="RefSeq" id="WP_074265653.1">
    <property type="nucleotide sequence ID" value="NZ_FSRM01000001.1"/>
</dbReference>
<accession>A0A1N6I0Z5</accession>
<dbReference type="GO" id="GO:0016020">
    <property type="term" value="C:membrane"/>
    <property type="evidence" value="ECO:0007669"/>
    <property type="project" value="GOC"/>
</dbReference>
<protein>
    <submittedName>
        <fullName evidence="5">Dolichol-phosphate mannosyltransferase</fullName>
    </submittedName>
</protein>
<keyword evidence="3 5" id="KW-0808">Transferase</keyword>
<dbReference type="PANTHER" id="PTHR43398:SF1">
    <property type="entry name" value="DOLICHOL-PHOSPHATE MANNOSYLTRANSFERASE SUBUNIT 1"/>
    <property type="match status" value="1"/>
</dbReference>
<proteinExistence type="inferred from homology"/>
<dbReference type="PANTHER" id="PTHR43398">
    <property type="entry name" value="DOLICHOL-PHOSPHATE MANNOSYLTRANSFERASE SUBUNIT 1"/>
    <property type="match status" value="1"/>
</dbReference>
<dbReference type="OrthoDB" id="276604at2"/>
<reference evidence="5 6" key="1">
    <citation type="submission" date="2016-11" db="EMBL/GenBank/DDBJ databases">
        <authorList>
            <person name="Jaros S."/>
            <person name="Januszkiewicz K."/>
            <person name="Wedrychowicz H."/>
        </authorList>
    </citation>
    <scope>NUCLEOTIDE SEQUENCE [LARGE SCALE GENOMIC DNA]</scope>
    <source>
        <strain evidence="5 6">GAS86</strain>
    </source>
</reference>
<dbReference type="Proteomes" id="UP000184693">
    <property type="component" value="Unassembled WGS sequence"/>
</dbReference>
<comment type="similarity">
    <text evidence="1">Belongs to the glycosyltransferase 2 family.</text>
</comment>
<dbReference type="InterPro" id="IPR029044">
    <property type="entry name" value="Nucleotide-diphossugar_trans"/>
</dbReference>
<dbReference type="Pfam" id="PF00535">
    <property type="entry name" value="Glycos_transf_2"/>
    <property type="match status" value="1"/>
</dbReference>
<dbReference type="SUPFAM" id="SSF53448">
    <property type="entry name" value="Nucleotide-diphospho-sugar transferases"/>
    <property type="match status" value="1"/>
</dbReference>